<dbReference type="RefSeq" id="WP_158946578.1">
    <property type="nucleotide sequence ID" value="NZ_CP046400.1"/>
</dbReference>
<dbReference type="PROSITE" id="PS50005">
    <property type="entry name" value="TPR"/>
    <property type="match status" value="1"/>
</dbReference>
<dbReference type="EMBL" id="CP046400">
    <property type="protein sequence ID" value="QGY39352.1"/>
    <property type="molecule type" value="Genomic_DNA"/>
</dbReference>
<feature type="repeat" description="TPR" evidence="1">
    <location>
        <begin position="93"/>
        <end position="126"/>
    </location>
</feature>
<accession>A0A6I6JG25</accession>
<name>A0A6I6JG25_9BACT</name>
<organism evidence="2 3">
    <name type="scientific">Pseudodesulfovibrio cashew</name>
    <dbReference type="NCBI Taxonomy" id="2678688"/>
    <lineage>
        <taxon>Bacteria</taxon>
        <taxon>Pseudomonadati</taxon>
        <taxon>Thermodesulfobacteriota</taxon>
        <taxon>Desulfovibrionia</taxon>
        <taxon>Desulfovibrionales</taxon>
        <taxon>Desulfovibrionaceae</taxon>
    </lineage>
</organism>
<dbReference type="InterPro" id="IPR011990">
    <property type="entry name" value="TPR-like_helical_dom_sf"/>
</dbReference>
<evidence type="ECO:0000313" key="2">
    <source>
        <dbReference type="EMBL" id="QGY39352.1"/>
    </source>
</evidence>
<gene>
    <name evidence="2" type="ORF">GM415_04195</name>
</gene>
<reference evidence="2 3" key="1">
    <citation type="submission" date="2019-11" db="EMBL/GenBank/DDBJ databases">
        <authorList>
            <person name="Zheng R.K."/>
            <person name="Sun C.M."/>
        </authorList>
    </citation>
    <scope>NUCLEOTIDE SEQUENCE [LARGE SCALE GENOMIC DNA]</scope>
    <source>
        <strain evidence="2 3">SRB007</strain>
    </source>
</reference>
<protein>
    <recommendedName>
        <fullName evidence="4">Tetratricopeptide repeat protein</fullName>
    </recommendedName>
</protein>
<evidence type="ECO:0000256" key="1">
    <source>
        <dbReference type="PROSITE-ProRule" id="PRU00339"/>
    </source>
</evidence>
<proteinExistence type="predicted"/>
<evidence type="ECO:0000313" key="3">
    <source>
        <dbReference type="Proteomes" id="UP000428328"/>
    </source>
</evidence>
<dbReference type="InterPro" id="IPR019734">
    <property type="entry name" value="TPR_rpt"/>
</dbReference>
<dbReference type="Proteomes" id="UP000428328">
    <property type="component" value="Chromosome"/>
</dbReference>
<dbReference type="SUPFAM" id="SSF48452">
    <property type="entry name" value="TPR-like"/>
    <property type="match status" value="1"/>
</dbReference>
<dbReference type="KEGG" id="psel:GM415_04195"/>
<evidence type="ECO:0008006" key="4">
    <source>
        <dbReference type="Google" id="ProtNLM"/>
    </source>
</evidence>
<keyword evidence="3" id="KW-1185">Reference proteome</keyword>
<sequence>MIGRIREALDMLRGEASDCVPFSGMENVARAERRYEEISEALQRLDKSLFLAHTMAAMRPCPDAVMEHRFQSMAEASLQCAAGLRKDAAKNMAAVYVALGEHHLRRSDPEQCLTVWHRALALDSQSRLLRDKIAEVLDQLP</sequence>
<dbReference type="AlphaFoldDB" id="A0A6I6JG25"/>
<keyword evidence="1" id="KW-0802">TPR repeat</keyword>